<evidence type="ECO:0000313" key="1">
    <source>
        <dbReference type="EMBL" id="ANS31261.1"/>
    </source>
</evidence>
<protein>
    <submittedName>
        <fullName evidence="1">Uncharacterized protein</fullName>
    </submittedName>
</protein>
<organism evidence="1 2">
    <name type="scientific">Rhodococcus opacus</name>
    <name type="common">Nocardia opaca</name>
    <dbReference type="NCBI Taxonomy" id="37919"/>
    <lineage>
        <taxon>Bacteria</taxon>
        <taxon>Bacillati</taxon>
        <taxon>Actinomycetota</taxon>
        <taxon>Actinomycetes</taxon>
        <taxon>Mycobacteriales</taxon>
        <taxon>Nocardiaceae</taxon>
        <taxon>Rhodococcus</taxon>
    </lineage>
</organism>
<sequence length="76" mass="7751">MCSTNLRVASPGAFFAAPGTTPVARSSPVAGVPVPAVGVTALELSAALWALAHYTEVHREALAAFAGKRAGKYQGR</sequence>
<evidence type="ECO:0000313" key="2">
    <source>
        <dbReference type="Proteomes" id="UP000186108"/>
    </source>
</evidence>
<dbReference type="PATRIC" id="fig|37919.13.peg.6963"/>
<dbReference type="EMBL" id="CP009111">
    <property type="protein sequence ID" value="ANS31261.1"/>
    <property type="molecule type" value="Genomic_DNA"/>
</dbReference>
<dbReference type="AlphaFoldDB" id="A0A1B1KF68"/>
<dbReference type="Proteomes" id="UP000186108">
    <property type="component" value="Chromosome"/>
</dbReference>
<name>A0A1B1KF68_RHOOP</name>
<accession>A0A1B1KF68</accession>
<gene>
    <name evidence="1" type="ORF">R1CP_33190</name>
</gene>
<dbReference type="Gene3D" id="1.10.12.10">
    <property type="entry name" value="Lyase 2-enoyl-coa Hydratase, Chain A, domain 2"/>
    <property type="match status" value="1"/>
</dbReference>
<proteinExistence type="predicted"/>
<reference evidence="1 2" key="1">
    <citation type="submission" date="2014-07" db="EMBL/GenBank/DDBJ databases">
        <authorList>
            <person name="Zhang J.E."/>
            <person name="Yang H."/>
            <person name="Guo J."/>
            <person name="Deng Z."/>
            <person name="Luo H."/>
            <person name="Luo M."/>
            <person name="Zhao B."/>
        </authorList>
    </citation>
    <scope>NUCLEOTIDE SEQUENCE [LARGE SCALE GENOMIC DNA]</scope>
    <source>
        <strain evidence="1 2">1CP</strain>
    </source>
</reference>
<dbReference type="InterPro" id="IPR014748">
    <property type="entry name" value="Enoyl-CoA_hydra_C"/>
</dbReference>